<sequence>MLLGFMSLLLAATQRLISNICISSKVADTMLPCRDRTPTKTGKLAEYEHLTSLTLRKLFSKDGAYEDSPWHPQRLLATDDDTSDKCGQGKVPLVSPDGIHQLHTFIFVLAVMQIVYSVLTMALGRAKMRRWKAWEKETQTTEYEVANDPNRFRFTRQTTFGRRHMNSCTETTVFLWIVSSLTNCNLLFSVKKCFFRQFFNSVAKVDYLTLRHGFISAHLSTNIPFNFQKYIRRSLENDFKAVVGISFFLLSQQPFNVVYCCYLHARRCAWLACISLGILSPINYSASSGN</sequence>
<feature type="signal peptide" evidence="9">
    <location>
        <begin position="1"/>
        <end position="18"/>
    </location>
</feature>
<dbReference type="GO" id="GO:0016020">
    <property type="term" value="C:membrane"/>
    <property type="evidence" value="ECO:0007669"/>
    <property type="project" value="UniProtKB-SubCell"/>
</dbReference>
<evidence type="ECO:0000256" key="3">
    <source>
        <dbReference type="ARBA" id="ARBA00022692"/>
    </source>
</evidence>
<dbReference type="PANTHER" id="PTHR31942">
    <property type="entry name" value="MLO-LIKE PROTEIN 1"/>
    <property type="match status" value="1"/>
</dbReference>
<evidence type="ECO:0000256" key="5">
    <source>
        <dbReference type="ARBA" id="ARBA00022989"/>
    </source>
</evidence>
<evidence type="ECO:0000256" key="2">
    <source>
        <dbReference type="ARBA" id="ARBA00006574"/>
    </source>
</evidence>
<dbReference type="Proteomes" id="UP000655225">
    <property type="component" value="Unassembled WGS sequence"/>
</dbReference>
<evidence type="ECO:0000313" key="10">
    <source>
        <dbReference type="EMBL" id="KAF8403024.1"/>
    </source>
</evidence>
<accession>A0A835DK58</accession>
<keyword evidence="5 8" id="KW-1133">Transmembrane helix</keyword>
<evidence type="ECO:0000256" key="7">
    <source>
        <dbReference type="ARBA" id="ARBA00023265"/>
    </source>
</evidence>
<keyword evidence="11" id="KW-1185">Reference proteome</keyword>
<dbReference type="OrthoDB" id="1388414at2759"/>
<proteinExistence type="inferred from homology"/>
<keyword evidence="3 8" id="KW-0812">Transmembrane</keyword>
<dbReference type="GO" id="GO:0006952">
    <property type="term" value="P:defense response"/>
    <property type="evidence" value="ECO:0007669"/>
    <property type="project" value="UniProtKB-KW"/>
</dbReference>
<dbReference type="InterPro" id="IPR004326">
    <property type="entry name" value="Mlo"/>
</dbReference>
<evidence type="ECO:0008006" key="12">
    <source>
        <dbReference type="Google" id="ProtNLM"/>
    </source>
</evidence>
<keyword evidence="7" id="KW-0568">Pathogenesis-related protein</keyword>
<keyword evidence="9" id="KW-0732">Signal</keyword>
<keyword evidence="6 8" id="KW-0472">Membrane</keyword>
<evidence type="ECO:0000256" key="6">
    <source>
        <dbReference type="ARBA" id="ARBA00023136"/>
    </source>
</evidence>
<comment type="similarity">
    <text evidence="2">Belongs to the MLO family.</text>
</comment>
<dbReference type="PANTHER" id="PTHR31942:SF89">
    <property type="entry name" value="MLO-LIKE PROTEIN 3"/>
    <property type="match status" value="1"/>
</dbReference>
<comment type="caution">
    <text evidence="10">The sequence shown here is derived from an EMBL/GenBank/DDBJ whole genome shotgun (WGS) entry which is preliminary data.</text>
</comment>
<gene>
    <name evidence="10" type="ORF">HHK36_011119</name>
</gene>
<dbReference type="AlphaFoldDB" id="A0A835DK58"/>
<keyword evidence="4" id="KW-0611">Plant defense</keyword>
<evidence type="ECO:0000313" key="11">
    <source>
        <dbReference type="Proteomes" id="UP000655225"/>
    </source>
</evidence>
<organism evidence="10 11">
    <name type="scientific">Tetracentron sinense</name>
    <name type="common">Spur-leaf</name>
    <dbReference type="NCBI Taxonomy" id="13715"/>
    <lineage>
        <taxon>Eukaryota</taxon>
        <taxon>Viridiplantae</taxon>
        <taxon>Streptophyta</taxon>
        <taxon>Embryophyta</taxon>
        <taxon>Tracheophyta</taxon>
        <taxon>Spermatophyta</taxon>
        <taxon>Magnoliopsida</taxon>
        <taxon>Trochodendrales</taxon>
        <taxon>Trochodendraceae</taxon>
        <taxon>Tetracentron</taxon>
    </lineage>
</organism>
<evidence type="ECO:0000256" key="1">
    <source>
        <dbReference type="ARBA" id="ARBA00004141"/>
    </source>
</evidence>
<evidence type="ECO:0000256" key="9">
    <source>
        <dbReference type="SAM" id="SignalP"/>
    </source>
</evidence>
<name>A0A835DK58_TETSI</name>
<reference evidence="10 11" key="1">
    <citation type="submission" date="2020-04" db="EMBL/GenBank/DDBJ databases">
        <title>Plant Genome Project.</title>
        <authorList>
            <person name="Zhang R.-G."/>
        </authorList>
    </citation>
    <scope>NUCLEOTIDE SEQUENCE [LARGE SCALE GENOMIC DNA]</scope>
    <source>
        <strain evidence="10">YNK0</strain>
        <tissue evidence="10">Leaf</tissue>
    </source>
</reference>
<dbReference type="Pfam" id="PF03094">
    <property type="entry name" value="Mlo"/>
    <property type="match status" value="1"/>
</dbReference>
<comment type="subcellular location">
    <subcellularLocation>
        <location evidence="1">Membrane</location>
        <topology evidence="1">Multi-pass membrane protein</topology>
    </subcellularLocation>
</comment>
<feature type="transmembrane region" description="Helical" evidence="8">
    <location>
        <begin position="102"/>
        <end position="123"/>
    </location>
</feature>
<feature type="chain" id="PRO_5032402602" description="MLO-like protein" evidence="9">
    <location>
        <begin position="19"/>
        <end position="290"/>
    </location>
</feature>
<evidence type="ECO:0000256" key="8">
    <source>
        <dbReference type="SAM" id="Phobius"/>
    </source>
</evidence>
<protein>
    <recommendedName>
        <fullName evidence="12">MLO-like protein</fullName>
    </recommendedName>
</protein>
<dbReference type="OMA" id="CCYLHAR"/>
<dbReference type="EMBL" id="JABCRI010000007">
    <property type="protein sequence ID" value="KAF8403024.1"/>
    <property type="molecule type" value="Genomic_DNA"/>
</dbReference>
<evidence type="ECO:0000256" key="4">
    <source>
        <dbReference type="ARBA" id="ARBA00022821"/>
    </source>
</evidence>